<dbReference type="AlphaFoldDB" id="A0A8D8LV34"/>
<organism evidence="1">
    <name type="scientific">Cacopsylla melanoneura</name>
    <dbReference type="NCBI Taxonomy" id="428564"/>
    <lineage>
        <taxon>Eukaryota</taxon>
        <taxon>Metazoa</taxon>
        <taxon>Ecdysozoa</taxon>
        <taxon>Arthropoda</taxon>
        <taxon>Hexapoda</taxon>
        <taxon>Insecta</taxon>
        <taxon>Pterygota</taxon>
        <taxon>Neoptera</taxon>
        <taxon>Paraneoptera</taxon>
        <taxon>Hemiptera</taxon>
        <taxon>Sternorrhyncha</taxon>
        <taxon>Psylloidea</taxon>
        <taxon>Psyllidae</taxon>
        <taxon>Psyllinae</taxon>
        <taxon>Cacopsylla</taxon>
    </lineage>
</organism>
<accession>A0A8D8LV34</accession>
<reference evidence="1" key="1">
    <citation type="submission" date="2021-05" db="EMBL/GenBank/DDBJ databases">
        <authorList>
            <person name="Alioto T."/>
            <person name="Alioto T."/>
            <person name="Gomez Garrido J."/>
        </authorList>
    </citation>
    <scope>NUCLEOTIDE SEQUENCE</scope>
</reference>
<name>A0A8D8LV34_9HEMI</name>
<evidence type="ECO:0000313" key="1">
    <source>
        <dbReference type="EMBL" id="CAG6613098.1"/>
    </source>
</evidence>
<dbReference type="EMBL" id="HBUF01354261">
    <property type="protein sequence ID" value="CAG6716309.1"/>
    <property type="molecule type" value="Transcribed_RNA"/>
</dbReference>
<proteinExistence type="predicted"/>
<dbReference type="EMBL" id="HBUF01026625">
    <property type="protein sequence ID" value="CAG6613098.1"/>
    <property type="molecule type" value="Transcribed_RNA"/>
</dbReference>
<protein>
    <submittedName>
        <fullName evidence="1">Uncharacterized protein</fullName>
    </submittedName>
</protein>
<sequence>MQEGAAGTPAHASLNVVTADLRRDCVVIQRPLHAPRMTGWGTPITHCSGWVEEFAVHVGAIALQEILARDRVLEPAPCTVLTMSTRIVFTNSICSCYALNVCSALTV</sequence>
<dbReference type="EMBL" id="HBUF01648535">
    <property type="protein sequence ID" value="CAG6786498.1"/>
    <property type="molecule type" value="Transcribed_RNA"/>
</dbReference>